<proteinExistence type="predicted"/>
<keyword evidence="1" id="KW-0812">Transmembrane</keyword>
<evidence type="ECO:0000256" key="1">
    <source>
        <dbReference type="SAM" id="Phobius"/>
    </source>
</evidence>
<comment type="caution">
    <text evidence="2">The sequence shown here is derived from an EMBL/GenBank/DDBJ whole genome shotgun (WGS) entry which is preliminary data.</text>
</comment>
<dbReference type="GO" id="GO:0015385">
    <property type="term" value="F:sodium:proton antiporter activity"/>
    <property type="evidence" value="ECO:0007669"/>
    <property type="project" value="TreeGrafter"/>
</dbReference>
<feature type="transmembrane region" description="Helical" evidence="1">
    <location>
        <begin position="23"/>
        <end position="43"/>
    </location>
</feature>
<dbReference type="RefSeq" id="WP_246114258.1">
    <property type="nucleotide sequence ID" value="NZ_SJPW01000001.1"/>
</dbReference>
<dbReference type="AlphaFoldDB" id="A0A5C6FKU8"/>
<dbReference type="PANTHER" id="PTHR34703:SF1">
    <property type="entry name" value="ANTIPORTER SUBUNIT MNHG2-RELATED"/>
    <property type="match status" value="1"/>
</dbReference>
<accession>A0A5C6FKU8</accession>
<reference evidence="2 3" key="1">
    <citation type="submission" date="2019-02" db="EMBL/GenBank/DDBJ databases">
        <title>Deep-cultivation of Planctomycetes and their phenomic and genomic characterization uncovers novel biology.</title>
        <authorList>
            <person name="Wiegand S."/>
            <person name="Jogler M."/>
            <person name="Boedeker C."/>
            <person name="Pinto D."/>
            <person name="Vollmers J."/>
            <person name="Rivas-Marin E."/>
            <person name="Kohn T."/>
            <person name="Peeters S.H."/>
            <person name="Heuer A."/>
            <person name="Rast P."/>
            <person name="Oberbeckmann S."/>
            <person name="Bunk B."/>
            <person name="Jeske O."/>
            <person name="Meyerdierks A."/>
            <person name="Storesund J.E."/>
            <person name="Kallscheuer N."/>
            <person name="Luecker S."/>
            <person name="Lage O.M."/>
            <person name="Pohl T."/>
            <person name="Merkel B.J."/>
            <person name="Hornburger P."/>
            <person name="Mueller R.-W."/>
            <person name="Bruemmer F."/>
            <person name="Labrenz M."/>
            <person name="Spormann A.M."/>
            <person name="Op Den Camp H."/>
            <person name="Overmann J."/>
            <person name="Amann R."/>
            <person name="Jetten M.S.M."/>
            <person name="Mascher T."/>
            <person name="Medema M.H."/>
            <person name="Devos D.P."/>
            <person name="Kaster A.-K."/>
            <person name="Ovreas L."/>
            <person name="Rohde M."/>
            <person name="Galperin M.Y."/>
            <person name="Jogler C."/>
        </authorList>
    </citation>
    <scope>NUCLEOTIDE SEQUENCE [LARGE SCALE GENOMIC DNA]</scope>
    <source>
        <strain evidence="2 3">Poly51</strain>
    </source>
</reference>
<organism evidence="2 3">
    <name type="scientific">Rubripirellula tenax</name>
    <dbReference type="NCBI Taxonomy" id="2528015"/>
    <lineage>
        <taxon>Bacteria</taxon>
        <taxon>Pseudomonadati</taxon>
        <taxon>Planctomycetota</taxon>
        <taxon>Planctomycetia</taxon>
        <taxon>Pirellulales</taxon>
        <taxon>Pirellulaceae</taxon>
        <taxon>Rubripirellula</taxon>
    </lineage>
</organism>
<sequence>MIFLATLQPGGIESWIPIALDTISWTLLLAGSAFAVIGGIGILRLPEFFSRMHGAGITDTMGAGLIMLGLVFQSDSVLVAFKVLAILFFLMVTSPSSCHALAHSALANGLKPELDVRTPRRDESSADAMETDA</sequence>
<protein>
    <submittedName>
        <fullName evidence="2">Na(+)/H(+) antiporter subunit G1</fullName>
    </submittedName>
</protein>
<keyword evidence="1" id="KW-0472">Membrane</keyword>
<gene>
    <name evidence="2" type="primary">mnhG1</name>
    <name evidence="2" type="ORF">Poly51_09700</name>
</gene>
<evidence type="ECO:0000313" key="2">
    <source>
        <dbReference type="EMBL" id="TWU60689.1"/>
    </source>
</evidence>
<keyword evidence="1" id="KW-1133">Transmembrane helix</keyword>
<dbReference type="Pfam" id="PF03334">
    <property type="entry name" value="PhaG_MnhG_YufB"/>
    <property type="match status" value="1"/>
</dbReference>
<dbReference type="NCBIfam" id="TIGR01300">
    <property type="entry name" value="CPA3_mnhG_phaG"/>
    <property type="match status" value="1"/>
</dbReference>
<keyword evidence="3" id="KW-1185">Reference proteome</keyword>
<evidence type="ECO:0000313" key="3">
    <source>
        <dbReference type="Proteomes" id="UP000318288"/>
    </source>
</evidence>
<dbReference type="Proteomes" id="UP000318288">
    <property type="component" value="Unassembled WGS sequence"/>
</dbReference>
<name>A0A5C6FKU8_9BACT</name>
<dbReference type="EMBL" id="SJPW01000001">
    <property type="protein sequence ID" value="TWU60689.1"/>
    <property type="molecule type" value="Genomic_DNA"/>
</dbReference>
<dbReference type="PANTHER" id="PTHR34703">
    <property type="entry name" value="ANTIPORTER SUBUNIT MNHG2-RELATED"/>
    <property type="match status" value="1"/>
</dbReference>
<dbReference type="InterPro" id="IPR005133">
    <property type="entry name" value="PhaG_MnhG_YufB"/>
</dbReference>